<evidence type="ECO:0000256" key="2">
    <source>
        <dbReference type="ARBA" id="ARBA00022448"/>
    </source>
</evidence>
<evidence type="ECO:0000256" key="1">
    <source>
        <dbReference type="ARBA" id="ARBA00004141"/>
    </source>
</evidence>
<feature type="transmembrane region" description="Helical" evidence="7">
    <location>
        <begin position="182"/>
        <end position="199"/>
    </location>
</feature>
<comment type="cofactor">
    <cofactor evidence="7">
        <name>heme b</name>
        <dbReference type="ChEBI" id="CHEBI:60344"/>
    </cofactor>
    <text evidence="7">Binds 1 heme b (iron(II)-protoporphyrin IX) group per subunit.</text>
</comment>
<feature type="transmembrane region" description="Helical" evidence="7">
    <location>
        <begin position="88"/>
        <end position="112"/>
    </location>
</feature>
<proteinExistence type="inferred from homology"/>
<feature type="transmembrane region" description="Helical" evidence="7">
    <location>
        <begin position="124"/>
        <end position="146"/>
    </location>
</feature>
<keyword evidence="6 7" id="KW-0472">Membrane</keyword>
<comment type="cofactor">
    <cofactor evidence="7">
        <name>FMN</name>
        <dbReference type="ChEBI" id="CHEBI:58210"/>
    </cofactor>
    <text evidence="7">Binds 1 FMN per subunit.</text>
</comment>
<protein>
    <recommendedName>
        <fullName evidence="7">Protein-methionine-sulfoxide reductase heme-binding subunit MsrQ</fullName>
    </recommendedName>
    <alternativeName>
        <fullName evidence="7">Flavocytochrome MsrQ</fullName>
    </alternativeName>
</protein>
<dbReference type="GO" id="GO:0016679">
    <property type="term" value="F:oxidoreductase activity, acting on diphenols and related substances as donors"/>
    <property type="evidence" value="ECO:0007669"/>
    <property type="project" value="TreeGrafter"/>
</dbReference>
<evidence type="ECO:0000259" key="8">
    <source>
        <dbReference type="Pfam" id="PF01794"/>
    </source>
</evidence>
<dbReference type="GO" id="GO:0046872">
    <property type="term" value="F:metal ion binding"/>
    <property type="evidence" value="ECO:0007669"/>
    <property type="project" value="UniProtKB-KW"/>
</dbReference>
<evidence type="ECO:0000256" key="7">
    <source>
        <dbReference type="HAMAP-Rule" id="MF_01207"/>
    </source>
</evidence>
<dbReference type="PANTHER" id="PTHR36964:SF1">
    <property type="entry name" value="PROTEIN-METHIONINE-SULFOXIDE REDUCTASE HEME-BINDING SUBUNIT MSRQ"/>
    <property type="match status" value="1"/>
</dbReference>
<evidence type="ECO:0000256" key="3">
    <source>
        <dbReference type="ARBA" id="ARBA00022692"/>
    </source>
</evidence>
<feature type="domain" description="Ferric oxidoreductase" evidence="8">
    <location>
        <begin position="55"/>
        <end position="169"/>
    </location>
</feature>
<comment type="subcellular location">
    <subcellularLocation>
        <location evidence="7">Cell membrane</location>
        <topology evidence="7">Multi-pass membrane protein</topology>
    </subcellularLocation>
    <subcellularLocation>
        <location evidence="1">Membrane</location>
        <topology evidence="1">Multi-pass membrane protein</topology>
    </subcellularLocation>
</comment>
<dbReference type="GO" id="GO:0005886">
    <property type="term" value="C:plasma membrane"/>
    <property type="evidence" value="ECO:0007669"/>
    <property type="project" value="UniProtKB-SubCell"/>
</dbReference>
<keyword evidence="7" id="KW-0285">Flavoprotein</keyword>
<dbReference type="GO" id="GO:0030091">
    <property type="term" value="P:protein repair"/>
    <property type="evidence" value="ECO:0007669"/>
    <property type="project" value="UniProtKB-UniRule"/>
</dbReference>
<accession>A0AAE9XUC7</accession>
<keyword evidence="4 7" id="KW-1133">Transmembrane helix</keyword>
<keyword evidence="7" id="KW-0249">Electron transport</keyword>
<feature type="transmembrane region" description="Helical" evidence="7">
    <location>
        <begin position="12"/>
        <end position="33"/>
    </location>
</feature>
<dbReference type="InterPro" id="IPR013130">
    <property type="entry name" value="Fe3_Rdtase_TM_dom"/>
</dbReference>
<comment type="similarity">
    <text evidence="7">Belongs to the MsrQ family.</text>
</comment>
<evidence type="ECO:0000313" key="10">
    <source>
        <dbReference type="Proteomes" id="UP001217500"/>
    </source>
</evidence>
<sequence>MPKVPMNLLRFGLKPLAFVAMLAPFLWLAYSWYFAFQGLPNGLGVNPQEASNRFTGDWALRFLLLTLAVTPFSKLIKSPKPILFRRMIGLYALFYALAHVTSYVWLDLYFAWDDIWADILKRTYITVGMAALLLLIPLGVTSTKGWIRCMGSRRWRKLHMAVYGITPLAVIHFFMMRKGIQIEPLVYGAIYLVLMVPRVKARLVTRRKASPA</sequence>
<comment type="subunit">
    <text evidence="7">Heterodimer of a catalytic subunit (MsrP) and a heme-binding subunit (MsrQ).</text>
</comment>
<keyword evidence="7" id="KW-0349">Heme</keyword>
<evidence type="ECO:0000256" key="4">
    <source>
        <dbReference type="ARBA" id="ARBA00022989"/>
    </source>
</evidence>
<reference evidence="9" key="1">
    <citation type="submission" date="2023-01" db="EMBL/GenBank/DDBJ databases">
        <title>The genome sequence of Kordiimonadaceae bacterium 6D33.</title>
        <authorList>
            <person name="Liu Y."/>
        </authorList>
    </citation>
    <scope>NUCLEOTIDE SEQUENCE</scope>
    <source>
        <strain evidence="9">6D33</strain>
    </source>
</reference>
<dbReference type="GO" id="GO:0020037">
    <property type="term" value="F:heme binding"/>
    <property type="evidence" value="ECO:0007669"/>
    <property type="project" value="UniProtKB-UniRule"/>
</dbReference>
<feature type="transmembrane region" description="Helical" evidence="7">
    <location>
        <begin position="158"/>
        <end position="176"/>
    </location>
</feature>
<dbReference type="Pfam" id="PF01794">
    <property type="entry name" value="Ferric_reduct"/>
    <property type="match status" value="1"/>
</dbReference>
<dbReference type="PANTHER" id="PTHR36964">
    <property type="entry name" value="PROTEIN-METHIONINE-SULFOXIDE REDUCTASE HEME-BINDING SUBUNIT MSRQ"/>
    <property type="match status" value="1"/>
</dbReference>
<dbReference type="HAMAP" id="MF_01207">
    <property type="entry name" value="MsrQ"/>
    <property type="match status" value="1"/>
</dbReference>
<dbReference type="InterPro" id="IPR022837">
    <property type="entry name" value="MsrQ-like"/>
</dbReference>
<dbReference type="GO" id="GO:0010181">
    <property type="term" value="F:FMN binding"/>
    <property type="evidence" value="ECO:0007669"/>
    <property type="project" value="UniProtKB-UniRule"/>
</dbReference>
<evidence type="ECO:0000313" key="9">
    <source>
        <dbReference type="EMBL" id="WCL55161.1"/>
    </source>
</evidence>
<organism evidence="9 10">
    <name type="scientific">Gimibacter soli</name>
    <dbReference type="NCBI Taxonomy" id="3024400"/>
    <lineage>
        <taxon>Bacteria</taxon>
        <taxon>Pseudomonadati</taxon>
        <taxon>Pseudomonadota</taxon>
        <taxon>Alphaproteobacteria</taxon>
        <taxon>Kordiimonadales</taxon>
        <taxon>Temperatibacteraceae</taxon>
        <taxon>Gimibacter</taxon>
    </lineage>
</organism>
<dbReference type="GO" id="GO:0009055">
    <property type="term" value="F:electron transfer activity"/>
    <property type="evidence" value="ECO:0007669"/>
    <property type="project" value="UniProtKB-UniRule"/>
</dbReference>
<dbReference type="RefSeq" id="WP_289504933.1">
    <property type="nucleotide sequence ID" value="NZ_CP116805.1"/>
</dbReference>
<comment type="function">
    <text evidence="7">Part of the MsrPQ system that repairs oxidized periplasmic proteins containing methionine sulfoxide residues (Met-O), using respiratory chain electrons. Thus protects these proteins from oxidative-stress damage caused by reactive species of oxygen and chlorine generated by the host defense mechanisms. MsrPQ is essential for the maintenance of envelope integrity under bleach stress, rescuing a wide series of structurally unrelated periplasmic proteins from methionine oxidation. MsrQ provides electrons for reduction to the reductase catalytic subunit MsrP, using the quinone pool of the respiratory chain.</text>
</comment>
<keyword evidence="5 7" id="KW-0408">Iron</keyword>
<keyword evidence="7" id="KW-0479">Metal-binding</keyword>
<dbReference type="KEGG" id="gso:PH603_05235"/>
<keyword evidence="7" id="KW-0288">FMN</keyword>
<evidence type="ECO:0000256" key="6">
    <source>
        <dbReference type="ARBA" id="ARBA00023136"/>
    </source>
</evidence>
<dbReference type="EMBL" id="CP116805">
    <property type="protein sequence ID" value="WCL55161.1"/>
    <property type="molecule type" value="Genomic_DNA"/>
</dbReference>
<keyword evidence="3 7" id="KW-0812">Transmembrane</keyword>
<keyword evidence="10" id="KW-1185">Reference proteome</keyword>
<dbReference type="AlphaFoldDB" id="A0AAE9XUC7"/>
<keyword evidence="2 7" id="KW-0813">Transport</keyword>
<keyword evidence="7" id="KW-1003">Cell membrane</keyword>
<name>A0AAE9XUC7_9PROT</name>
<evidence type="ECO:0000256" key="5">
    <source>
        <dbReference type="ARBA" id="ARBA00023004"/>
    </source>
</evidence>
<dbReference type="Proteomes" id="UP001217500">
    <property type="component" value="Chromosome"/>
</dbReference>
<gene>
    <name evidence="7" type="primary">msrQ</name>
    <name evidence="9" type="ORF">PH603_05235</name>
</gene>
<feature type="transmembrane region" description="Helical" evidence="7">
    <location>
        <begin position="58"/>
        <end position="76"/>
    </location>
</feature>